<feature type="chain" id="PRO_5047413119" evidence="12">
    <location>
        <begin position="37"/>
        <end position="494"/>
    </location>
</feature>
<evidence type="ECO:0000256" key="2">
    <source>
        <dbReference type="ARBA" id="ARBA00022448"/>
    </source>
</evidence>
<evidence type="ECO:0000259" key="13">
    <source>
        <dbReference type="Pfam" id="PF03600"/>
    </source>
</evidence>
<feature type="transmembrane region" description="Helical" evidence="11">
    <location>
        <begin position="105"/>
        <end position="126"/>
    </location>
</feature>
<sequence>MLTTCRIPPRPRQIARWPGMLVLTMLSLLASGPALAATGELDLTGSFVGMLAVAVFVLAYALVMAEEKIHMRKSKPVLVAAGIIWALIGWVYVKAGMPTESEHAFRVTLLEFTELMLFLLVAMTYINAMDERRVFDALRSWMVRKGFSYRSLFWITGVLAFVISPIADNLTTALLMCAVVTKVAEGDKRFINLCCVNIVVAANAGGAFSPFGDITTLMVWQAGIVQFYEFFDLLIPSLINFVIPAVVMSFFIKNRKPASMEEDVWLKRGARRIIALFLLTVATAVACHTLLHLPPVLGMMTGLGYLQFFGYYLRRTLPRSLERKRTRYSQRGDWKKLESLGSVVPFDVFNRVARAEWDTLLFFYGVVMCVGGLGFMGYLAMLSEALYTGWNATGANITLGVISAVIDNIPVMFAVLTMEPEMSHGHWLLITLTAGVGGSLLSIGSAAGVALMGQARGNYTFMGHLRWTPVIALGYIASVMAHLWINAESFHVFG</sequence>
<feature type="transmembrane region" description="Helical" evidence="11">
    <location>
        <begin position="77"/>
        <end position="93"/>
    </location>
</feature>
<evidence type="ECO:0000256" key="8">
    <source>
        <dbReference type="ARBA" id="ARBA00023136"/>
    </source>
</evidence>
<dbReference type="InterPro" id="IPR045016">
    <property type="entry name" value="NhaD-like"/>
</dbReference>
<evidence type="ECO:0000256" key="12">
    <source>
        <dbReference type="SAM" id="SignalP"/>
    </source>
</evidence>
<keyword evidence="15" id="KW-1185">Reference proteome</keyword>
<feature type="transmembrane region" description="Helical" evidence="11">
    <location>
        <begin position="46"/>
        <end position="65"/>
    </location>
</feature>
<evidence type="ECO:0000256" key="7">
    <source>
        <dbReference type="ARBA" id="ARBA00023065"/>
    </source>
</evidence>
<organism evidence="14 15">
    <name type="scientific">Halomonas rhizosphaerae</name>
    <dbReference type="NCBI Taxonomy" id="3043296"/>
    <lineage>
        <taxon>Bacteria</taxon>
        <taxon>Pseudomonadati</taxon>
        <taxon>Pseudomonadota</taxon>
        <taxon>Gammaproteobacteria</taxon>
        <taxon>Oceanospirillales</taxon>
        <taxon>Halomonadaceae</taxon>
        <taxon>Halomonas</taxon>
    </lineage>
</organism>
<dbReference type="EMBL" id="JASCQP010000034">
    <property type="protein sequence ID" value="MDI5892535.1"/>
    <property type="molecule type" value="Genomic_DNA"/>
</dbReference>
<evidence type="ECO:0000256" key="10">
    <source>
        <dbReference type="ARBA" id="ARBA00025753"/>
    </source>
</evidence>
<feature type="transmembrane region" description="Helical" evidence="11">
    <location>
        <begin position="361"/>
        <end position="381"/>
    </location>
</feature>
<evidence type="ECO:0000256" key="5">
    <source>
        <dbReference type="ARBA" id="ARBA00022989"/>
    </source>
</evidence>
<feature type="transmembrane region" description="Helical" evidence="11">
    <location>
        <begin position="393"/>
        <end position="416"/>
    </location>
</feature>
<reference evidence="14 15" key="1">
    <citation type="submission" date="2023-04" db="EMBL/GenBank/DDBJ databases">
        <title>Halomonas strains isolated from rhizosphere soil.</title>
        <authorList>
            <person name="Xu L."/>
            <person name="Sun J.-Q."/>
        </authorList>
    </citation>
    <scope>NUCLEOTIDE SEQUENCE [LARGE SCALE GENOMIC DNA]</scope>
    <source>
        <strain evidence="14 15">LR5S20</strain>
    </source>
</reference>
<feature type="transmembrane region" description="Helical" evidence="11">
    <location>
        <begin position="233"/>
        <end position="252"/>
    </location>
</feature>
<comment type="similarity">
    <text evidence="10">Belongs to the NhaD Na(+)/H(+) (TC 2.A.62) antiporter family.</text>
</comment>
<evidence type="ECO:0000256" key="6">
    <source>
        <dbReference type="ARBA" id="ARBA00023053"/>
    </source>
</evidence>
<keyword evidence="8 11" id="KW-0472">Membrane</keyword>
<accession>A0ABT6V3Y6</accession>
<proteinExistence type="inferred from homology"/>
<comment type="subcellular location">
    <subcellularLocation>
        <location evidence="1">Membrane</location>
        <topology evidence="1">Multi-pass membrane protein</topology>
    </subcellularLocation>
</comment>
<keyword evidence="7" id="KW-0406">Ion transport</keyword>
<feature type="transmembrane region" description="Helical" evidence="11">
    <location>
        <begin position="147"/>
        <end position="167"/>
    </location>
</feature>
<feature type="signal peptide" evidence="12">
    <location>
        <begin position="1"/>
        <end position="36"/>
    </location>
</feature>
<keyword evidence="6" id="KW-0915">Sodium</keyword>
<evidence type="ECO:0000256" key="3">
    <source>
        <dbReference type="ARBA" id="ARBA00022449"/>
    </source>
</evidence>
<dbReference type="PANTHER" id="PTHR43269">
    <property type="entry name" value="SODIUM/PROTON ANTIPORTER 1-RELATED"/>
    <property type="match status" value="1"/>
</dbReference>
<dbReference type="InterPro" id="IPR004680">
    <property type="entry name" value="Cit_transptr-like_dom"/>
</dbReference>
<feature type="transmembrane region" description="Helical" evidence="11">
    <location>
        <begin position="273"/>
        <end position="291"/>
    </location>
</feature>
<keyword evidence="12" id="KW-0732">Signal</keyword>
<dbReference type="PANTHER" id="PTHR43269:SF2">
    <property type="entry name" value="SODIUM_PROTON ANTIPORTER 1-RELATED"/>
    <property type="match status" value="1"/>
</dbReference>
<dbReference type="Pfam" id="PF03600">
    <property type="entry name" value="CitMHS"/>
    <property type="match status" value="1"/>
</dbReference>
<keyword evidence="4 11" id="KW-0812">Transmembrane</keyword>
<evidence type="ECO:0000256" key="11">
    <source>
        <dbReference type="SAM" id="Phobius"/>
    </source>
</evidence>
<keyword evidence="3" id="KW-0050">Antiport</keyword>
<feature type="transmembrane region" description="Helical" evidence="11">
    <location>
        <begin position="297"/>
        <end position="314"/>
    </location>
</feature>
<dbReference type="RefSeq" id="WP_282736453.1">
    <property type="nucleotide sequence ID" value="NZ_JASCQP010000034.1"/>
</dbReference>
<protein>
    <submittedName>
        <fullName evidence="14">Sodium:proton antiporter NhaD</fullName>
    </submittedName>
</protein>
<evidence type="ECO:0000313" key="14">
    <source>
        <dbReference type="EMBL" id="MDI5892535.1"/>
    </source>
</evidence>
<feature type="transmembrane region" description="Helical" evidence="11">
    <location>
        <begin position="428"/>
        <end position="453"/>
    </location>
</feature>
<comment type="caution">
    <text evidence="14">The sequence shown here is derived from an EMBL/GenBank/DDBJ whole genome shotgun (WGS) entry which is preliminary data.</text>
</comment>
<feature type="transmembrane region" description="Helical" evidence="11">
    <location>
        <begin position="465"/>
        <end position="485"/>
    </location>
</feature>
<evidence type="ECO:0000313" key="15">
    <source>
        <dbReference type="Proteomes" id="UP001225957"/>
    </source>
</evidence>
<keyword evidence="2" id="KW-0813">Transport</keyword>
<keyword evidence="5 11" id="KW-1133">Transmembrane helix</keyword>
<gene>
    <name evidence="14" type="primary">nhaD</name>
    <name evidence="14" type="ORF">QLQ83_15680</name>
</gene>
<dbReference type="Proteomes" id="UP001225957">
    <property type="component" value="Unassembled WGS sequence"/>
</dbReference>
<evidence type="ECO:0000256" key="4">
    <source>
        <dbReference type="ARBA" id="ARBA00022692"/>
    </source>
</evidence>
<dbReference type="NCBIfam" id="NF038006">
    <property type="entry name" value="NhaD_1"/>
    <property type="match status" value="1"/>
</dbReference>
<name>A0ABT6V3Y6_9GAMM</name>
<keyword evidence="9" id="KW-0739">Sodium transport</keyword>
<evidence type="ECO:0000256" key="1">
    <source>
        <dbReference type="ARBA" id="ARBA00004141"/>
    </source>
</evidence>
<feature type="domain" description="Citrate transporter-like" evidence="13">
    <location>
        <begin position="48"/>
        <end position="435"/>
    </location>
</feature>
<evidence type="ECO:0000256" key="9">
    <source>
        <dbReference type="ARBA" id="ARBA00023201"/>
    </source>
</evidence>